<keyword evidence="1" id="KW-0812">Transmembrane</keyword>
<reference evidence="2 3" key="1">
    <citation type="submission" date="2016-10" db="EMBL/GenBank/DDBJ databases">
        <authorList>
            <person name="de Groot N.N."/>
        </authorList>
    </citation>
    <scope>NUCLEOTIDE SEQUENCE [LARGE SCALE GENOMIC DNA]</scope>
    <source>
        <strain evidence="2 3">DSM 21039</strain>
    </source>
</reference>
<protein>
    <recommendedName>
        <fullName evidence="4">Zinc-finger</fullName>
    </recommendedName>
</protein>
<evidence type="ECO:0000313" key="2">
    <source>
        <dbReference type="EMBL" id="SEL99354.1"/>
    </source>
</evidence>
<dbReference type="OrthoDB" id="678918at2"/>
<feature type="transmembrane region" description="Helical" evidence="1">
    <location>
        <begin position="74"/>
        <end position="96"/>
    </location>
</feature>
<evidence type="ECO:0008006" key="4">
    <source>
        <dbReference type="Google" id="ProtNLM"/>
    </source>
</evidence>
<keyword evidence="1" id="KW-1133">Transmembrane helix</keyword>
<evidence type="ECO:0000313" key="3">
    <source>
        <dbReference type="Proteomes" id="UP000198984"/>
    </source>
</evidence>
<dbReference type="RefSeq" id="WP_089912227.1">
    <property type="nucleotide sequence ID" value="NZ_FOBB01000003.1"/>
</dbReference>
<feature type="transmembrane region" description="Helical" evidence="1">
    <location>
        <begin position="108"/>
        <end position="126"/>
    </location>
</feature>
<keyword evidence="1" id="KW-0472">Membrane</keyword>
<organism evidence="2 3">
    <name type="scientific">Chitinophaga rupis</name>
    <dbReference type="NCBI Taxonomy" id="573321"/>
    <lineage>
        <taxon>Bacteria</taxon>
        <taxon>Pseudomonadati</taxon>
        <taxon>Bacteroidota</taxon>
        <taxon>Chitinophagia</taxon>
        <taxon>Chitinophagales</taxon>
        <taxon>Chitinophagaceae</taxon>
        <taxon>Chitinophaga</taxon>
    </lineage>
</organism>
<name>A0A1H7URA5_9BACT</name>
<proteinExistence type="predicted"/>
<evidence type="ECO:0000256" key="1">
    <source>
        <dbReference type="SAM" id="Phobius"/>
    </source>
</evidence>
<accession>A0A1H7URA5</accession>
<dbReference type="EMBL" id="FOBB01000003">
    <property type="protein sequence ID" value="SEL99354.1"/>
    <property type="molecule type" value="Genomic_DNA"/>
</dbReference>
<dbReference type="STRING" id="573321.SAMN04488505_10379"/>
<gene>
    <name evidence="2" type="ORF">SAMN04488505_10379</name>
</gene>
<sequence length="145" mass="15944">MNTEHVNEETLQAYAMDRRSCDAVVADHIEHCPACKIAADNYRLLFSLTANLPDAAPEFDTVQLVMPMLKERKWFDWVLAGIVAVTVAATFFLFGAYGKYLLGNVSGLPLYLALAVTAGVILLQVIKMMKNFRQSCNLITGGLSA</sequence>
<dbReference type="Proteomes" id="UP000198984">
    <property type="component" value="Unassembled WGS sequence"/>
</dbReference>
<keyword evidence="3" id="KW-1185">Reference proteome</keyword>
<dbReference type="AlphaFoldDB" id="A0A1H7URA5"/>